<dbReference type="AlphaFoldDB" id="A0A420MA17"/>
<evidence type="ECO:0000313" key="1">
    <source>
        <dbReference type="EMBL" id="RKK63895.1"/>
    </source>
</evidence>
<accession>A0A420MA17</accession>
<evidence type="ECO:0008006" key="3">
    <source>
        <dbReference type="Google" id="ProtNLM"/>
    </source>
</evidence>
<gene>
    <name evidence="1" type="ORF">BFJ69_g16815</name>
</gene>
<name>A0A420MA17_FUSOX</name>
<organism evidence="1 2">
    <name type="scientific">Fusarium oxysporum</name>
    <name type="common">Fusarium vascular wilt</name>
    <dbReference type="NCBI Taxonomy" id="5507"/>
    <lineage>
        <taxon>Eukaryota</taxon>
        <taxon>Fungi</taxon>
        <taxon>Dikarya</taxon>
        <taxon>Ascomycota</taxon>
        <taxon>Pezizomycotina</taxon>
        <taxon>Sordariomycetes</taxon>
        <taxon>Hypocreomycetidae</taxon>
        <taxon>Hypocreales</taxon>
        <taxon>Nectriaceae</taxon>
        <taxon>Fusarium</taxon>
        <taxon>Fusarium oxysporum species complex</taxon>
    </lineage>
</organism>
<dbReference type="VEuPathDB" id="FungiDB:FOIG_12403"/>
<dbReference type="VEuPathDB" id="FungiDB:FOC1_g10009056"/>
<dbReference type="VEuPathDB" id="FungiDB:FOZG_02264"/>
<comment type="caution">
    <text evidence="1">The sequence shown here is derived from an EMBL/GenBank/DDBJ whole genome shotgun (WGS) entry which is preliminary data.</text>
</comment>
<dbReference type="VEuPathDB" id="FungiDB:FOXG_08807"/>
<reference evidence="1 2" key="1">
    <citation type="journal article" date="2018" name="Sci. Rep.">
        <title>Characterisation of pathogen-specific regions and novel effector candidates in Fusarium oxysporum f. sp. cepae.</title>
        <authorList>
            <person name="Armitage A.D."/>
            <person name="Taylor A."/>
            <person name="Sobczyk M.K."/>
            <person name="Baxter L."/>
            <person name="Greenfield B.P."/>
            <person name="Bates H.J."/>
            <person name="Wilson F."/>
            <person name="Jackson A.C."/>
            <person name="Ott S."/>
            <person name="Harrison R.J."/>
            <person name="Clarkson J.P."/>
        </authorList>
    </citation>
    <scope>NUCLEOTIDE SEQUENCE [LARGE SCALE GENOMIC DNA]</scope>
    <source>
        <strain evidence="1 2">Fo_A13</strain>
    </source>
</reference>
<dbReference type="Proteomes" id="UP000285084">
    <property type="component" value="Unassembled WGS sequence"/>
</dbReference>
<dbReference type="EMBL" id="MRCX01000552">
    <property type="protein sequence ID" value="RKK63895.1"/>
    <property type="molecule type" value="Genomic_DNA"/>
</dbReference>
<proteinExistence type="predicted"/>
<sequence length="449" mass="51070">MADPLTIIGTAGAIANIIDALTKTIASVCDVRQAWKIADLTVLSFENQLNLLCFALCEVQKWAASKSDAQSHQLGMQVDSCVKCCRLLIGKIDEEVSQFEKTLSGELEMGAKLTLLFKTKDMEQIKRMIDQQTQALTLLLSACNINALEEQNKILHQPKLIRVFREMERDTASLIVHRDTDSIVTATSVSSSKWSLQFTFDKELLVTNVYERWIRKFAKPRTTNMRLHNDTMRDDLLESANGKMSSPNPPIQTEQNTATRINSAISEASPQQPLNLSERFDFLMRDAMNIELEPLNPSRIIGDLQQQAKESSKVDRNQKDDLRLGRREVKVAILGSKTRKQVFEEMMLEDNMHMRCYPEKQLCLFRPIILTTVLDCSRYLADALQFHQKIKESDPIRHCLKYILTYNQGVEPDITLSKEFATAMVQIMEHPATKTLMEAIDFILPANGK</sequence>
<dbReference type="VEuPathDB" id="FungiDB:FOMG_15682"/>
<dbReference type="VEuPathDB" id="FungiDB:HZS61_001749"/>
<protein>
    <recommendedName>
        <fullName evidence="3">Fungal N-terminal domain-containing protein</fullName>
    </recommendedName>
</protein>
<evidence type="ECO:0000313" key="2">
    <source>
        <dbReference type="Proteomes" id="UP000285084"/>
    </source>
</evidence>
<dbReference type="VEuPathDB" id="FungiDB:FOC4_g10012227"/>